<dbReference type="Proteomes" id="UP000177625">
    <property type="component" value="Unassembled WGS sequence"/>
</dbReference>
<accession>A0A1E1MCZ9</accession>
<gene>
    <name evidence="2" type="ORF">RSE6_07423</name>
</gene>
<name>A0A1E1MCZ9_RHYSE</name>
<proteinExistence type="predicted"/>
<sequence>MSRRSQGPNLALRRHVTDSRLHDIVYLLVIVIVAARRPDTSTYGSDAVPYGNGSGVENPRWPPEPQ</sequence>
<dbReference type="AlphaFoldDB" id="A0A1E1MCZ9"/>
<keyword evidence="3" id="KW-1185">Reference proteome</keyword>
<reference evidence="3" key="1">
    <citation type="submission" date="2016-03" db="EMBL/GenBank/DDBJ databases">
        <authorList>
            <person name="Guldener U."/>
        </authorList>
    </citation>
    <scope>NUCLEOTIDE SEQUENCE [LARGE SCALE GENOMIC DNA]</scope>
</reference>
<evidence type="ECO:0000313" key="2">
    <source>
        <dbReference type="EMBL" id="CZT46914.1"/>
    </source>
</evidence>
<organism evidence="2 3">
    <name type="scientific">Rhynchosporium secalis</name>
    <name type="common">Barley scald fungus</name>
    <dbReference type="NCBI Taxonomy" id="38038"/>
    <lineage>
        <taxon>Eukaryota</taxon>
        <taxon>Fungi</taxon>
        <taxon>Dikarya</taxon>
        <taxon>Ascomycota</taxon>
        <taxon>Pezizomycotina</taxon>
        <taxon>Leotiomycetes</taxon>
        <taxon>Helotiales</taxon>
        <taxon>Ploettnerulaceae</taxon>
        <taxon>Rhynchosporium</taxon>
    </lineage>
</organism>
<feature type="region of interest" description="Disordered" evidence="1">
    <location>
        <begin position="40"/>
        <end position="66"/>
    </location>
</feature>
<evidence type="ECO:0000313" key="3">
    <source>
        <dbReference type="Proteomes" id="UP000177625"/>
    </source>
</evidence>
<protein>
    <submittedName>
        <fullName evidence="2">Uncharacterized protein</fullName>
    </submittedName>
</protein>
<dbReference type="EMBL" id="FJVC01000272">
    <property type="protein sequence ID" value="CZT46914.1"/>
    <property type="molecule type" value="Genomic_DNA"/>
</dbReference>
<evidence type="ECO:0000256" key="1">
    <source>
        <dbReference type="SAM" id="MobiDB-lite"/>
    </source>
</evidence>